<evidence type="ECO:0008006" key="2">
    <source>
        <dbReference type="Google" id="ProtNLM"/>
    </source>
</evidence>
<dbReference type="InterPro" id="IPR001680">
    <property type="entry name" value="WD40_rpt"/>
</dbReference>
<dbReference type="EMBL" id="QGKY02001250">
    <property type="protein sequence ID" value="KAF2564756.1"/>
    <property type="molecule type" value="Genomic_DNA"/>
</dbReference>
<dbReference type="PANTHER" id="PTHR45290:SF1">
    <property type="entry name" value="OS03G0300300 PROTEIN"/>
    <property type="match status" value="1"/>
</dbReference>
<reference evidence="1" key="1">
    <citation type="submission" date="2019-12" db="EMBL/GenBank/DDBJ databases">
        <title>Genome sequencing and annotation of Brassica cretica.</title>
        <authorList>
            <person name="Studholme D.J."/>
            <person name="Sarris P.F."/>
        </authorList>
    </citation>
    <scope>NUCLEOTIDE SEQUENCE</scope>
    <source>
        <strain evidence="1">PFS-102/07</strain>
        <tissue evidence="1">Leaf</tissue>
    </source>
</reference>
<accession>A0A8S9I5K0</accession>
<dbReference type="AlphaFoldDB" id="A0A8S9I5K0"/>
<organism evidence="1">
    <name type="scientific">Brassica cretica</name>
    <name type="common">Mustard</name>
    <dbReference type="NCBI Taxonomy" id="69181"/>
    <lineage>
        <taxon>Eukaryota</taxon>
        <taxon>Viridiplantae</taxon>
        <taxon>Streptophyta</taxon>
        <taxon>Embryophyta</taxon>
        <taxon>Tracheophyta</taxon>
        <taxon>Spermatophyta</taxon>
        <taxon>Magnoliopsida</taxon>
        <taxon>eudicotyledons</taxon>
        <taxon>Gunneridae</taxon>
        <taxon>Pentapetalae</taxon>
        <taxon>rosids</taxon>
        <taxon>malvids</taxon>
        <taxon>Brassicales</taxon>
        <taxon>Brassicaceae</taxon>
        <taxon>Brassiceae</taxon>
        <taxon>Brassica</taxon>
    </lineage>
</organism>
<dbReference type="Pfam" id="PF00400">
    <property type="entry name" value="WD40"/>
    <property type="match status" value="1"/>
</dbReference>
<sequence>MTVIPGDGVNAVSSSAKASCIYSGGADGLVCEIDPHSGNLIRKFKAKTKPVSSLSVSPDGKTLATASAQLKTFKCSDLKKIQKFTKKKKTEVGLGLLWGLLKPGRMSMFGSLLLVWGLVKEGILKKPVT</sequence>
<comment type="caution">
    <text evidence="1">The sequence shown here is derived from an EMBL/GenBank/DDBJ whole genome shotgun (WGS) entry which is preliminary data.</text>
</comment>
<protein>
    <recommendedName>
        <fullName evidence="2">Anaphase-promoting complex subunit 4 WD40 domain-containing protein</fullName>
    </recommendedName>
</protein>
<dbReference type="Gene3D" id="2.130.10.10">
    <property type="entry name" value="YVTN repeat-like/Quinoprotein amine dehydrogenase"/>
    <property type="match status" value="1"/>
</dbReference>
<dbReference type="PANTHER" id="PTHR45290">
    <property type="entry name" value="OS03G0300300 PROTEIN"/>
    <property type="match status" value="1"/>
</dbReference>
<gene>
    <name evidence="1" type="ORF">F2Q70_00014218</name>
</gene>
<dbReference type="InterPro" id="IPR011047">
    <property type="entry name" value="Quinoprotein_ADH-like_sf"/>
</dbReference>
<evidence type="ECO:0000313" key="1">
    <source>
        <dbReference type="EMBL" id="KAF2564756.1"/>
    </source>
</evidence>
<dbReference type="InterPro" id="IPR015943">
    <property type="entry name" value="WD40/YVTN_repeat-like_dom_sf"/>
</dbReference>
<dbReference type="SUPFAM" id="SSF50998">
    <property type="entry name" value="Quinoprotein alcohol dehydrogenase-like"/>
    <property type="match status" value="1"/>
</dbReference>
<proteinExistence type="predicted"/>
<name>A0A8S9I5K0_BRACR</name>